<evidence type="ECO:0000256" key="4">
    <source>
        <dbReference type="ARBA" id="ARBA00022614"/>
    </source>
</evidence>
<evidence type="ECO:0000256" key="3">
    <source>
        <dbReference type="ARBA" id="ARBA00022475"/>
    </source>
</evidence>
<evidence type="ECO:0000256" key="2">
    <source>
        <dbReference type="ARBA" id="ARBA00009592"/>
    </source>
</evidence>
<evidence type="ECO:0000256" key="10">
    <source>
        <dbReference type="ARBA" id="ARBA00023170"/>
    </source>
</evidence>
<evidence type="ECO:0000259" key="12">
    <source>
        <dbReference type="Pfam" id="PF08263"/>
    </source>
</evidence>
<keyword evidence="5" id="KW-0812">Transmembrane</keyword>
<keyword evidence="13" id="KW-1185">Reference proteome</keyword>
<reference evidence="13" key="1">
    <citation type="journal article" date="2020" name="Nat. Genet.">
        <title>Genomic diversifications of five Gossypium allopolyploid species and their impact on cotton improvement.</title>
        <authorList>
            <person name="Chen Z.J."/>
            <person name="Sreedasyam A."/>
            <person name="Ando A."/>
            <person name="Song Q."/>
            <person name="De Santiago L.M."/>
            <person name="Hulse-Kemp A.M."/>
            <person name="Ding M."/>
            <person name="Ye W."/>
            <person name="Kirkbride R.C."/>
            <person name="Jenkins J."/>
            <person name="Plott C."/>
            <person name="Lovell J."/>
            <person name="Lin Y.M."/>
            <person name="Vaughn R."/>
            <person name="Liu B."/>
            <person name="Simpson S."/>
            <person name="Scheffler B.E."/>
            <person name="Wen L."/>
            <person name="Saski C.A."/>
            <person name="Grover C.E."/>
            <person name="Hu G."/>
            <person name="Conover J.L."/>
            <person name="Carlson J.W."/>
            <person name="Shu S."/>
            <person name="Boston L.B."/>
            <person name="Williams M."/>
            <person name="Peterson D.G."/>
            <person name="McGee K."/>
            <person name="Jones D.C."/>
            <person name="Wendel J.F."/>
            <person name="Stelly D.M."/>
            <person name="Grimwood J."/>
            <person name="Schmutz J."/>
        </authorList>
    </citation>
    <scope>NUCLEOTIDE SEQUENCE [LARGE SCALE GENOMIC DNA]</scope>
    <source>
        <strain evidence="13">cv. TM-1</strain>
    </source>
</reference>
<dbReference type="SUPFAM" id="SSF57756">
    <property type="entry name" value="Retrovirus zinc finger-like domains"/>
    <property type="match status" value="1"/>
</dbReference>
<keyword evidence="8" id="KW-1133">Transmembrane helix</keyword>
<gene>
    <name evidence="14" type="primary">LOC107960717</name>
</gene>
<dbReference type="RefSeq" id="XP_040953491.1">
    <property type="nucleotide sequence ID" value="XM_041097557.1"/>
</dbReference>
<evidence type="ECO:0000256" key="5">
    <source>
        <dbReference type="ARBA" id="ARBA00022692"/>
    </source>
</evidence>
<dbReference type="Pfam" id="PF13855">
    <property type="entry name" value="LRR_8"/>
    <property type="match status" value="3"/>
</dbReference>
<keyword evidence="6" id="KW-0732">Signal</keyword>
<dbReference type="InterPro" id="IPR032675">
    <property type="entry name" value="LRR_dom_sf"/>
</dbReference>
<dbReference type="PANTHER" id="PTHR48061">
    <property type="entry name" value="LEUCINE-RICH REPEAT RECEPTOR PROTEIN KINASE EMS1-LIKE-RELATED"/>
    <property type="match status" value="1"/>
</dbReference>
<dbReference type="InterPro" id="IPR046956">
    <property type="entry name" value="RLP23-like"/>
</dbReference>
<protein>
    <submittedName>
        <fullName evidence="14">Receptor-like protein Cf-9 homolog</fullName>
    </submittedName>
</protein>
<dbReference type="SUPFAM" id="SSF52058">
    <property type="entry name" value="L domain-like"/>
    <property type="match status" value="3"/>
</dbReference>
<accession>A0ABM3AF71</accession>
<dbReference type="InterPro" id="IPR001611">
    <property type="entry name" value="Leu-rich_rpt"/>
</dbReference>
<dbReference type="Proteomes" id="UP000818029">
    <property type="component" value="Chromosome A01"/>
</dbReference>
<evidence type="ECO:0000256" key="8">
    <source>
        <dbReference type="ARBA" id="ARBA00022989"/>
    </source>
</evidence>
<dbReference type="InterPro" id="IPR013210">
    <property type="entry name" value="LRR_N_plant-typ"/>
</dbReference>
<dbReference type="Pfam" id="PF00560">
    <property type="entry name" value="LRR_1"/>
    <property type="match status" value="3"/>
</dbReference>
<comment type="subcellular location">
    <subcellularLocation>
        <location evidence="1">Cell membrane</location>
        <topology evidence="1">Single-pass type I membrane protein</topology>
    </subcellularLocation>
</comment>
<evidence type="ECO:0000256" key="11">
    <source>
        <dbReference type="ARBA" id="ARBA00023180"/>
    </source>
</evidence>
<proteinExistence type="inferred from homology"/>
<dbReference type="InterPro" id="IPR036875">
    <property type="entry name" value="Znf_CCHC_sf"/>
</dbReference>
<keyword evidence="10" id="KW-0675">Receptor</keyword>
<keyword evidence="4" id="KW-0433">Leucine-rich repeat</keyword>
<feature type="domain" description="Leucine-rich repeat-containing N-terminal plant-type" evidence="12">
    <location>
        <begin position="33"/>
        <end position="74"/>
    </location>
</feature>
<reference evidence="14" key="2">
    <citation type="submission" date="2025-08" db="UniProtKB">
        <authorList>
            <consortium name="RefSeq"/>
        </authorList>
    </citation>
    <scope>IDENTIFICATION</scope>
</reference>
<keyword evidence="9" id="KW-0472">Membrane</keyword>
<evidence type="ECO:0000256" key="1">
    <source>
        <dbReference type="ARBA" id="ARBA00004251"/>
    </source>
</evidence>
<evidence type="ECO:0000313" key="13">
    <source>
        <dbReference type="Proteomes" id="UP000818029"/>
    </source>
</evidence>
<dbReference type="SMART" id="SM00369">
    <property type="entry name" value="LRR_TYP"/>
    <property type="match status" value="7"/>
</dbReference>
<keyword evidence="3" id="KW-1003">Cell membrane</keyword>
<dbReference type="GeneID" id="107960717"/>
<keyword evidence="7" id="KW-0677">Repeat</keyword>
<evidence type="ECO:0000256" key="6">
    <source>
        <dbReference type="ARBA" id="ARBA00022729"/>
    </source>
</evidence>
<name>A0ABM3AF71_GOSHI</name>
<dbReference type="Pfam" id="PF08263">
    <property type="entry name" value="LRRNT_2"/>
    <property type="match status" value="1"/>
</dbReference>
<dbReference type="Gene3D" id="3.80.10.10">
    <property type="entry name" value="Ribonuclease Inhibitor"/>
    <property type="match status" value="5"/>
</dbReference>
<dbReference type="PANTHER" id="PTHR48061:SF20">
    <property type="entry name" value="LEUCINE-RICH REPEAT RECEPTOR PROTEIN KINASE MSP1-LIKE"/>
    <property type="match status" value="1"/>
</dbReference>
<sequence length="1104" mass="123675">MERYESALSSPLKDMRVFFSISNLVLVSGQCQSDQRQLLLEFKSSFNTTFTSPGKMMRWNQTSDCCSWDGVSCDAGGHVIGLDLSNGIILGAIDNSSSLFRLQHLQRLNLAFNLFIYAFPTGFEKLENLSYLNLSNAGFTGQIPVEISLLTSLVTLDLSVILFQGSLELEMLVQNLTRLRFLYLDGVNISATGNKWCRALSPLTELQVLSMSHCCLSGPMDSFLSKLRSLSVIRLDQNNLSGLVPPFLAEFPNLTSLHLNDNDLSGRLPEEIFQIPTLQALDLSNNRVLEGSIKKFPLNASLQALRLTHTYWGANSRIYRFSGPIPNFSSSRNLTELNLAGNQLNGTIHSTDWSGLSKLVSVDLQTNKLSGTIPPTLFGLPSLQELVLSENQFDGSIGDLHGKASLLLRYVDLRSNKLQGQFPVSLFEFHGLEYLSISSGLIPMTAFQNLRNLSYLDLSYNRLSIDATTTNISSLSFPTFNILMLGSCNLTEFPGKKAWRDKPKNDAARREGQTCKHCRKVGHPEEKCWFNPEAVCQYCKKKGHVERVCKRGDRVVLADFKTKMQEVFEMSDLGEMSYFLGMEVSQQVSRLARQVCTESVSFSYSTNSFLKNQTSLNYLDLSKNQIHGGIPNWIWKAKSLSYLNLSQNFLVEFERPLKNITSTLGFLDLHGNQLHGKIPILLLHAIYLDYSNNNFNSVLPAHVGDFLQSANFFSISNNNFHESIPRSICNISALKVLDLSNNSLRGPIPQCLFQMNVSFGVLNLGRNNLSGIISDTFSESCQLKTLHLNQNRLEGKVPKSLANCKMLEVLDIGNNLINGSFPCHLTNIAMLRVLVLRSNNFSGHIDCSGDNIGWKMLQIFDIASTILVPNPDKNQSELKDLRFEGEALDPFYYQDAIIVTIKGLELELVKILTIFTTIDISYNNFEWLIPEVIGTFKALYGLNFSHNAFSGPIPLESVDLSSNSLHGEIPSQLANLNFLSFLNVSNNKLVGPIPTSTQLQSFSEASFENNAGLCGPPLKATCGLPPAKTHNPSDARSTINWNYISAETGFCFGFEISVTLLIFWKRWRKWYFERMDRALSGLFPCFPLETRKHGRRANRNQRRH</sequence>
<evidence type="ECO:0000256" key="9">
    <source>
        <dbReference type="ARBA" id="ARBA00023136"/>
    </source>
</evidence>
<comment type="similarity">
    <text evidence="2">Belongs to the RLP family.</text>
</comment>
<evidence type="ECO:0000313" key="14">
    <source>
        <dbReference type="RefSeq" id="XP_040953491.1"/>
    </source>
</evidence>
<keyword evidence="11" id="KW-0325">Glycoprotein</keyword>
<organism evidence="13 14">
    <name type="scientific">Gossypium hirsutum</name>
    <name type="common">Upland cotton</name>
    <name type="synonym">Gossypium mexicanum</name>
    <dbReference type="NCBI Taxonomy" id="3635"/>
    <lineage>
        <taxon>Eukaryota</taxon>
        <taxon>Viridiplantae</taxon>
        <taxon>Streptophyta</taxon>
        <taxon>Embryophyta</taxon>
        <taxon>Tracheophyta</taxon>
        <taxon>Spermatophyta</taxon>
        <taxon>Magnoliopsida</taxon>
        <taxon>eudicotyledons</taxon>
        <taxon>Gunneridae</taxon>
        <taxon>Pentapetalae</taxon>
        <taxon>rosids</taxon>
        <taxon>malvids</taxon>
        <taxon>Malvales</taxon>
        <taxon>Malvaceae</taxon>
        <taxon>Malvoideae</taxon>
        <taxon>Gossypium</taxon>
    </lineage>
</organism>
<evidence type="ECO:0000256" key="7">
    <source>
        <dbReference type="ARBA" id="ARBA00022737"/>
    </source>
</evidence>
<dbReference type="InterPro" id="IPR003591">
    <property type="entry name" value="Leu-rich_rpt_typical-subtyp"/>
</dbReference>